<dbReference type="Proteomes" id="UP001596472">
    <property type="component" value="Unassembled WGS sequence"/>
</dbReference>
<keyword evidence="2" id="KW-1185">Reference proteome</keyword>
<name>A0ABW2LBV1_9BACT</name>
<dbReference type="RefSeq" id="WP_379713406.1">
    <property type="nucleotide sequence ID" value="NZ_JBHTBS010000007.1"/>
</dbReference>
<evidence type="ECO:0000313" key="2">
    <source>
        <dbReference type="Proteomes" id="UP001596472"/>
    </source>
</evidence>
<organism evidence="1 2">
    <name type="scientific">Haloferula chungangensis</name>
    <dbReference type="NCBI Taxonomy" id="1048331"/>
    <lineage>
        <taxon>Bacteria</taxon>
        <taxon>Pseudomonadati</taxon>
        <taxon>Verrucomicrobiota</taxon>
        <taxon>Verrucomicrobiia</taxon>
        <taxon>Verrucomicrobiales</taxon>
        <taxon>Verrucomicrobiaceae</taxon>
        <taxon>Haloferula</taxon>
    </lineage>
</organism>
<protein>
    <submittedName>
        <fullName evidence="1">DUF2851 family protein</fullName>
    </submittedName>
</protein>
<sequence>MTYLELVSQVSGQTHLAETPPIPLPDELELQALWFAGAFGREFTDHHNRPVRIIQFGEWNRSAGPDFLRAAIEIDGEKHDGALELDLEPSDWEAHGHGSDPAFNEVVLHVTFRPPTTTTFTRTSEHREVPHVRMPAHLIHEALQLPVREIAIARPGRCVQPLANLTEPAIRSLLQQSSEHRAALKAARFLKTADAHGRDAALYHAAAETLGYRANALAMRLLAQRMPLSALKENPDEIEALLFGAAGFLSPELHEKAPPDTREHLRQLWDTWWKHRAIWESSHPIPWKFHGQRPANHPHRRVAALAALVGNWPTFRKRALGRPFSPKATTAFLVGLTDDFWTHRHTLSSAKSARPIALFGKSQATELLANHLIPLAIHEDPRFDFESYLKLPAGAKNEKVRRCAIRLFGSEEAAKPWLKKAAHHQALLQIYHDFCLEDLTDCHDCPFPEQLSQWQSEKSKP</sequence>
<accession>A0ABW2LBV1</accession>
<gene>
    <name evidence="1" type="ORF">ACFQY0_13840</name>
</gene>
<evidence type="ECO:0000313" key="1">
    <source>
        <dbReference type="EMBL" id="MFC7338271.1"/>
    </source>
</evidence>
<dbReference type="EMBL" id="JBHTBS010000007">
    <property type="protein sequence ID" value="MFC7338271.1"/>
    <property type="molecule type" value="Genomic_DNA"/>
</dbReference>
<proteinExistence type="predicted"/>
<dbReference type="Pfam" id="PF11013">
    <property type="entry name" value="DUF2851"/>
    <property type="match status" value="1"/>
</dbReference>
<dbReference type="InterPro" id="IPR021272">
    <property type="entry name" value="DUF2851"/>
</dbReference>
<comment type="caution">
    <text evidence="1">The sequence shown here is derived from an EMBL/GenBank/DDBJ whole genome shotgun (WGS) entry which is preliminary data.</text>
</comment>
<reference evidence="2" key="1">
    <citation type="journal article" date="2019" name="Int. J. Syst. Evol. Microbiol.">
        <title>The Global Catalogue of Microorganisms (GCM) 10K type strain sequencing project: providing services to taxonomists for standard genome sequencing and annotation.</title>
        <authorList>
            <consortium name="The Broad Institute Genomics Platform"/>
            <consortium name="The Broad Institute Genome Sequencing Center for Infectious Disease"/>
            <person name="Wu L."/>
            <person name="Ma J."/>
        </authorList>
    </citation>
    <scope>NUCLEOTIDE SEQUENCE [LARGE SCALE GENOMIC DNA]</scope>
    <source>
        <strain evidence="2">CGMCC 4.1467</strain>
    </source>
</reference>